<dbReference type="InterPro" id="IPR016047">
    <property type="entry name" value="M23ase_b-sheet_dom"/>
</dbReference>
<dbReference type="InterPro" id="IPR011055">
    <property type="entry name" value="Dup_hybrid_motif"/>
</dbReference>
<evidence type="ECO:0000313" key="4">
    <source>
        <dbReference type="Proteomes" id="UP001589607"/>
    </source>
</evidence>
<comment type="caution">
    <text evidence="3">The sequence shown here is derived from an EMBL/GenBank/DDBJ whole genome shotgun (WGS) entry which is preliminary data.</text>
</comment>
<feature type="domain" description="M23ase beta-sheet core" evidence="2">
    <location>
        <begin position="93"/>
        <end position="192"/>
    </location>
</feature>
<organism evidence="3 4">
    <name type="scientific">Flavobacterium jumunjinense</name>
    <dbReference type="NCBI Taxonomy" id="998845"/>
    <lineage>
        <taxon>Bacteria</taxon>
        <taxon>Pseudomonadati</taxon>
        <taxon>Bacteroidota</taxon>
        <taxon>Flavobacteriia</taxon>
        <taxon>Flavobacteriales</taxon>
        <taxon>Flavobacteriaceae</taxon>
        <taxon>Flavobacterium</taxon>
    </lineage>
</organism>
<gene>
    <name evidence="3" type="ORF">ACFFVF_19440</name>
</gene>
<keyword evidence="1" id="KW-0732">Signal</keyword>
<dbReference type="InterPro" id="IPR050570">
    <property type="entry name" value="Cell_wall_metabolism_enzyme"/>
</dbReference>
<evidence type="ECO:0000259" key="2">
    <source>
        <dbReference type="Pfam" id="PF01551"/>
    </source>
</evidence>
<reference evidence="3 4" key="1">
    <citation type="submission" date="2024-09" db="EMBL/GenBank/DDBJ databases">
        <authorList>
            <person name="Sun Q."/>
            <person name="Mori K."/>
        </authorList>
    </citation>
    <scope>NUCLEOTIDE SEQUENCE [LARGE SCALE GENOMIC DNA]</scope>
    <source>
        <strain evidence="3 4">CECT 7955</strain>
    </source>
</reference>
<dbReference type="Gene3D" id="2.70.70.10">
    <property type="entry name" value="Glucose Permease (Domain IIA)"/>
    <property type="match status" value="1"/>
</dbReference>
<protein>
    <submittedName>
        <fullName evidence="3">Peptidoglycan DD-metalloendopeptidase family protein</fullName>
    </submittedName>
</protein>
<keyword evidence="4" id="KW-1185">Reference proteome</keyword>
<proteinExistence type="predicted"/>
<dbReference type="PANTHER" id="PTHR21666:SF289">
    <property type="entry name" value="L-ALA--D-GLU ENDOPEPTIDASE"/>
    <property type="match status" value="1"/>
</dbReference>
<evidence type="ECO:0000313" key="3">
    <source>
        <dbReference type="EMBL" id="MFB9098686.1"/>
    </source>
</evidence>
<dbReference type="PANTHER" id="PTHR21666">
    <property type="entry name" value="PEPTIDASE-RELATED"/>
    <property type="match status" value="1"/>
</dbReference>
<dbReference type="SUPFAM" id="SSF51261">
    <property type="entry name" value="Duplicated hybrid motif"/>
    <property type="match status" value="1"/>
</dbReference>
<dbReference type="CDD" id="cd12797">
    <property type="entry name" value="M23_peptidase"/>
    <property type="match status" value="1"/>
</dbReference>
<dbReference type="EMBL" id="JBHMEY010000094">
    <property type="protein sequence ID" value="MFB9098686.1"/>
    <property type="molecule type" value="Genomic_DNA"/>
</dbReference>
<dbReference type="RefSeq" id="WP_236458621.1">
    <property type="nucleotide sequence ID" value="NZ_CBCSGE010000001.1"/>
</dbReference>
<accession>A0ABV5GUN0</accession>
<name>A0ABV5GUN0_9FLAO</name>
<dbReference type="Proteomes" id="UP001589607">
    <property type="component" value="Unassembled WGS sequence"/>
</dbReference>
<sequence>MNTTIEKILLAQKNVKVIDASIAYKDYVALDLSAKNTDLIALDVTDAVIFEDFIEDHLSKNDAKVAFGGYLETRNLYRRSSVFKNEVTDERNIHIGLDLWIKAGTNVLAALDGRIHSFQNNTALGDYGPVIILEHTIEDITFYTLYGHLSIDSLKDKKEGQIVTKGEVIAQLGAPPINGDYAPHLHFQIIQDMQGKKGDYPGVCSLNDLEFFKVNCPDANLLLKI</sequence>
<dbReference type="Pfam" id="PF01551">
    <property type="entry name" value="Peptidase_M23"/>
    <property type="match status" value="1"/>
</dbReference>
<evidence type="ECO:0000256" key="1">
    <source>
        <dbReference type="ARBA" id="ARBA00022729"/>
    </source>
</evidence>